<comment type="caution">
    <text evidence="3">The sequence shown here is derived from an EMBL/GenBank/DDBJ whole genome shotgun (WGS) entry which is preliminary data.</text>
</comment>
<name>A0ABW1U4Z7_9BURK</name>
<feature type="transmembrane region" description="Helical" evidence="1">
    <location>
        <begin position="100"/>
        <end position="118"/>
    </location>
</feature>
<dbReference type="Pfam" id="PF07331">
    <property type="entry name" value="TctB"/>
    <property type="match status" value="1"/>
</dbReference>
<dbReference type="Proteomes" id="UP001596270">
    <property type="component" value="Unassembled WGS sequence"/>
</dbReference>
<evidence type="ECO:0000313" key="4">
    <source>
        <dbReference type="Proteomes" id="UP001596270"/>
    </source>
</evidence>
<protein>
    <submittedName>
        <fullName evidence="3">Tripartite tricarboxylate transporter TctB family protein</fullName>
    </submittedName>
</protein>
<evidence type="ECO:0000259" key="2">
    <source>
        <dbReference type="Pfam" id="PF07331"/>
    </source>
</evidence>
<keyword evidence="1" id="KW-1133">Transmembrane helix</keyword>
<accession>A0ABW1U4Z7</accession>
<dbReference type="EMBL" id="JBHSRS010000084">
    <property type="protein sequence ID" value="MFC6284650.1"/>
    <property type="molecule type" value="Genomic_DNA"/>
</dbReference>
<keyword evidence="1" id="KW-0472">Membrane</keyword>
<feature type="transmembrane region" description="Helical" evidence="1">
    <location>
        <begin position="9"/>
        <end position="29"/>
    </location>
</feature>
<dbReference type="InterPro" id="IPR009936">
    <property type="entry name" value="DUF1468"/>
</dbReference>
<feature type="domain" description="DUF1468" evidence="2">
    <location>
        <begin position="10"/>
        <end position="154"/>
    </location>
</feature>
<reference evidence="4" key="1">
    <citation type="journal article" date="2019" name="Int. J. Syst. Evol. Microbiol.">
        <title>The Global Catalogue of Microorganisms (GCM) 10K type strain sequencing project: providing services to taxonomists for standard genome sequencing and annotation.</title>
        <authorList>
            <consortium name="The Broad Institute Genomics Platform"/>
            <consortium name="The Broad Institute Genome Sequencing Center for Infectious Disease"/>
            <person name="Wu L."/>
            <person name="Ma J."/>
        </authorList>
    </citation>
    <scope>NUCLEOTIDE SEQUENCE [LARGE SCALE GENOMIC DNA]</scope>
    <source>
        <strain evidence="4">CCUG 39402</strain>
    </source>
</reference>
<gene>
    <name evidence="3" type="ORF">ACFQND_25775</name>
</gene>
<evidence type="ECO:0000313" key="3">
    <source>
        <dbReference type="EMBL" id="MFC6284650.1"/>
    </source>
</evidence>
<keyword evidence="1" id="KW-0812">Transmembrane</keyword>
<keyword evidence="4" id="KW-1185">Reference proteome</keyword>
<feature type="transmembrane region" description="Helical" evidence="1">
    <location>
        <begin position="130"/>
        <end position="149"/>
    </location>
</feature>
<dbReference type="RefSeq" id="WP_371435145.1">
    <property type="nucleotide sequence ID" value="NZ_JBHSRS010000084.1"/>
</dbReference>
<sequence>MNIKSQKDFFSGLMFMGVGVAFAWGATTYNVGEGARMGPGYFPLMLGILMAILGAGITFKALVVETEGGDKIGKWAWKPLVYIILANLVFGVLLGGLPSIKLPAMGMIVAIYALTFISSMAEPGWKVKNTFILATVLAVGSYVAFVILLKLQFPVWPAFITG</sequence>
<proteinExistence type="predicted"/>
<feature type="transmembrane region" description="Helical" evidence="1">
    <location>
        <begin position="41"/>
        <end position="63"/>
    </location>
</feature>
<organism evidence="3 4">
    <name type="scientific">Polaromonas aquatica</name>
    <dbReference type="NCBI Taxonomy" id="332657"/>
    <lineage>
        <taxon>Bacteria</taxon>
        <taxon>Pseudomonadati</taxon>
        <taxon>Pseudomonadota</taxon>
        <taxon>Betaproteobacteria</taxon>
        <taxon>Burkholderiales</taxon>
        <taxon>Comamonadaceae</taxon>
        <taxon>Polaromonas</taxon>
    </lineage>
</organism>
<evidence type="ECO:0000256" key="1">
    <source>
        <dbReference type="SAM" id="Phobius"/>
    </source>
</evidence>
<feature type="transmembrane region" description="Helical" evidence="1">
    <location>
        <begin position="75"/>
        <end position="94"/>
    </location>
</feature>